<sequence>MYIVDLIRTALGTSCHVVPLMFWLYTMEYPLTHVRVIQSEQFFNNDIKLQQIVDDLICWSKHIRCVRPAHSNERFVFLYTCVHVCITNDFFLFSKKKKYIYIFFFFYLDRKLLMDEKSEHELLPQKKKSWKVNKKRWSVNSLRNRVRKRKTGKRASENRNHMIISDDSIAMLDTILSPCHQKLYDLFALFPQLVIQGFDFSFWGFDPNNITSN</sequence>
<accession>X6LRQ3</accession>
<keyword evidence="2" id="KW-1185">Reference proteome</keyword>
<dbReference type="AlphaFoldDB" id="X6LRQ3"/>
<proteinExistence type="predicted"/>
<evidence type="ECO:0000313" key="1">
    <source>
        <dbReference type="EMBL" id="ETO04309.1"/>
    </source>
</evidence>
<comment type="caution">
    <text evidence="1">The sequence shown here is derived from an EMBL/GenBank/DDBJ whole genome shotgun (WGS) entry which is preliminary data.</text>
</comment>
<reference evidence="1 2" key="1">
    <citation type="journal article" date="2013" name="Curr. Biol.">
        <title>The Genome of the Foraminiferan Reticulomyxa filosa.</title>
        <authorList>
            <person name="Glockner G."/>
            <person name="Hulsmann N."/>
            <person name="Schleicher M."/>
            <person name="Noegel A.A."/>
            <person name="Eichinger L."/>
            <person name="Gallinger C."/>
            <person name="Pawlowski J."/>
            <person name="Sierra R."/>
            <person name="Euteneuer U."/>
            <person name="Pillet L."/>
            <person name="Moustafa A."/>
            <person name="Platzer M."/>
            <person name="Groth M."/>
            <person name="Szafranski K."/>
            <person name="Schliwa M."/>
        </authorList>
    </citation>
    <scope>NUCLEOTIDE SEQUENCE [LARGE SCALE GENOMIC DNA]</scope>
</reference>
<name>X6LRQ3_RETFI</name>
<evidence type="ECO:0000313" key="2">
    <source>
        <dbReference type="Proteomes" id="UP000023152"/>
    </source>
</evidence>
<gene>
    <name evidence="1" type="ORF">RFI_33089</name>
</gene>
<protein>
    <submittedName>
        <fullName evidence="1">Uncharacterized protein</fullName>
    </submittedName>
</protein>
<dbReference type="EMBL" id="ASPP01029529">
    <property type="protein sequence ID" value="ETO04309.1"/>
    <property type="molecule type" value="Genomic_DNA"/>
</dbReference>
<dbReference type="Proteomes" id="UP000023152">
    <property type="component" value="Unassembled WGS sequence"/>
</dbReference>
<organism evidence="1 2">
    <name type="scientific">Reticulomyxa filosa</name>
    <dbReference type="NCBI Taxonomy" id="46433"/>
    <lineage>
        <taxon>Eukaryota</taxon>
        <taxon>Sar</taxon>
        <taxon>Rhizaria</taxon>
        <taxon>Retaria</taxon>
        <taxon>Foraminifera</taxon>
        <taxon>Monothalamids</taxon>
        <taxon>Reticulomyxidae</taxon>
        <taxon>Reticulomyxa</taxon>
    </lineage>
</organism>